<evidence type="ECO:0000313" key="7">
    <source>
        <dbReference type="EMBL" id="PWC09406.1"/>
    </source>
</evidence>
<dbReference type="InterPro" id="IPR038081">
    <property type="entry name" value="CalX-like_sf"/>
</dbReference>
<dbReference type="Gene3D" id="3.40.50.410">
    <property type="entry name" value="von Willebrand factor, type A domain"/>
    <property type="match status" value="1"/>
</dbReference>
<dbReference type="GO" id="GO:0005576">
    <property type="term" value="C:extracellular region"/>
    <property type="evidence" value="ECO:0007669"/>
    <property type="project" value="UniProtKB-SubCell"/>
</dbReference>
<organism evidence="7 8">
    <name type="scientific">Brenneria roseae subsp. americana</name>
    <dbReference type="NCBI Taxonomy" id="1508507"/>
    <lineage>
        <taxon>Bacteria</taxon>
        <taxon>Pseudomonadati</taxon>
        <taxon>Pseudomonadota</taxon>
        <taxon>Gammaproteobacteria</taxon>
        <taxon>Enterobacterales</taxon>
        <taxon>Pectobacteriaceae</taxon>
        <taxon>Brenneria</taxon>
    </lineage>
</organism>
<dbReference type="SUPFAM" id="SSF53300">
    <property type="entry name" value="vWA-like"/>
    <property type="match status" value="1"/>
</dbReference>
<proteinExistence type="predicted"/>
<dbReference type="Pfam" id="PF00353">
    <property type="entry name" value="HemolysinCabind"/>
    <property type="match status" value="2"/>
</dbReference>
<feature type="domain" description="VWFA" evidence="6">
    <location>
        <begin position="1049"/>
        <end position="1172"/>
    </location>
</feature>
<dbReference type="NCBIfam" id="TIGR03661">
    <property type="entry name" value="T1SS_VCA0849"/>
    <property type="match status" value="1"/>
</dbReference>
<keyword evidence="8" id="KW-1185">Reference proteome</keyword>
<dbReference type="InterPro" id="IPR001343">
    <property type="entry name" value="Hemolysn_Ca-bd"/>
</dbReference>
<dbReference type="Pfam" id="PF00092">
    <property type="entry name" value="VWA"/>
    <property type="match status" value="1"/>
</dbReference>
<keyword evidence="2" id="KW-0964">Secreted</keyword>
<dbReference type="InterPro" id="IPR036465">
    <property type="entry name" value="vWFA_dom_sf"/>
</dbReference>
<evidence type="ECO:0000256" key="1">
    <source>
        <dbReference type="ARBA" id="ARBA00004613"/>
    </source>
</evidence>
<dbReference type="Gene3D" id="2.60.40.2030">
    <property type="match status" value="1"/>
</dbReference>
<dbReference type="PANTHER" id="PTHR38340">
    <property type="entry name" value="S-LAYER PROTEIN"/>
    <property type="match status" value="1"/>
</dbReference>
<dbReference type="InterPro" id="IPR019960">
    <property type="entry name" value="T1SS_VCA0849"/>
</dbReference>
<dbReference type="SUPFAM" id="SSF141072">
    <property type="entry name" value="CalX-like"/>
    <property type="match status" value="1"/>
</dbReference>
<evidence type="ECO:0000256" key="3">
    <source>
        <dbReference type="ARBA" id="ARBA00022837"/>
    </source>
</evidence>
<dbReference type="InterPro" id="IPR002035">
    <property type="entry name" value="VWF_A"/>
</dbReference>
<dbReference type="SUPFAM" id="SSF51120">
    <property type="entry name" value="beta-Roll"/>
    <property type="match status" value="1"/>
</dbReference>
<dbReference type="InterPro" id="IPR018511">
    <property type="entry name" value="Hemolysin-typ_Ca-bd_CS"/>
</dbReference>
<feature type="region of interest" description="Disordered" evidence="5">
    <location>
        <begin position="145"/>
        <end position="164"/>
    </location>
</feature>
<evidence type="ECO:0000256" key="4">
    <source>
        <dbReference type="ARBA" id="ARBA00023145"/>
    </source>
</evidence>
<feature type="non-terminal residue" evidence="7">
    <location>
        <position position="1"/>
    </location>
</feature>
<evidence type="ECO:0000256" key="2">
    <source>
        <dbReference type="ARBA" id="ARBA00022525"/>
    </source>
</evidence>
<gene>
    <name evidence="7" type="ORF">B4923_19850</name>
</gene>
<comment type="caution">
    <text evidence="7">The sequence shown here is derived from an EMBL/GenBank/DDBJ whole genome shotgun (WGS) entry which is preliminary data.</text>
</comment>
<dbReference type="GO" id="GO:0005509">
    <property type="term" value="F:calcium ion binding"/>
    <property type="evidence" value="ECO:0007669"/>
    <property type="project" value="InterPro"/>
</dbReference>
<keyword evidence="3" id="KW-0106">Calcium</keyword>
<dbReference type="CDD" id="cd00198">
    <property type="entry name" value="vWFA"/>
    <property type="match status" value="1"/>
</dbReference>
<dbReference type="PROSITE" id="PS50234">
    <property type="entry name" value="VWFA"/>
    <property type="match status" value="1"/>
</dbReference>
<dbReference type="PANTHER" id="PTHR38340:SF1">
    <property type="entry name" value="S-LAYER PROTEIN"/>
    <property type="match status" value="1"/>
</dbReference>
<sequence length="1565" mass="163654">DKSATGTIIDNDDAPTVDTVTFSPAGDTVVEGNELTYTVKLSNPSSSATTFDFVLRNTGSSAEESDIQRGDVTFTNGVTYNASTGQITVPAGVTEFAVSVPTVDDYIKESDETVVLTVGGKSATGIITDNDLNPVVESGTIRVSEEGLSGGLPDTKGEGDTTDSRISQGQISIEHAHGTIVTLVAPDSVLTSGGETVKWALSPDGKTLTGSVSEGVVLTVSINNQGEYDVALLRPVDHPDVTKEDTLDFNVGVKVTDQYGNSSSTTLNITVEDDSPQASEYKEAITLNDIPDIYTGTINFGGTNDGRIVKGRGGAKDTYQSSDGVINVTAKGFESKTDLHLVDANVNKSGSGLGVSSSQSPYHNIANEIDYRKTSDGKGASEELVIKLQDGKVAFGAQIEFSAMYGGELETGVAEFYRDGKLISTQIFSSNASSGDYAAGFNVKDGGFDTIILKATDNGKPFSNGDNSDFTVKAITFTGSDTQEAIGYATGSIDAQYGADGPAGENALTLTGLAKDIAGIRVEVASNGNSIIGWDGNNMAFQVQLTPSTGKWELFQYQELPNDKNISFEYKITDADGDGATGLVSVSLTSAPDADAVAVSGTEDSIIAVHLSGADEDGTVTSFHITEQPAHGAFYSDAAATQLLTSDAVIGASNNGATIYFKPDANWSGDTSFTYKATDNAGLESKAVGGTVTVTPVADAPVVTLSITSGETTPATTEIIEVNGGSKNGGFDIQNGQIIAIGDGVRVWLTEGDPEPTVVGTGVIAYYSQGNTSGEGSYADIFVVHSNSGYFYRQSDWSDDQKQHKDLDSFNGNRTNNSSSANSDYIFVMKEDGYTYNATYSTNNNQDTSVNTLDGLKVNYTDSQGHSGSFTTQVSNNIEGVIYSDGTTYLPGSNSASIETVPGQSGTQEHTIDVSASLVDLDGSETLSGITLTGIPEGTVLTDHINNVTYTVGSDGTYLIANTQGVSTLAGQITLVVPVDAGTFNVVAQATSTELANADTATGYSAEGVEQYGLSIGTTSSDTISGTPSHDIAIADVSGLQIVEGQNYNIAFMVDSSGSMTVSDIAKTVASLTDVFNSLIKSANGENAGTVNVFLADFDTQVGQTVSVNLHDSDALSKLTNVLNSMVGGSSYGGGTNYEDVFKTTANWFLSDTVQNNPGNNLTYFITDGEPTYYQTNESNEVIVSDRGELLNIDNITYTPGQSYYMTVRGSFREVIDREGNVYQYSRNGAKVIGQVHAQGDGTYEISSLGGAGNNGYWAKDWWGNTYWIDNSANRDTSNANAENAFALLKKQSAVEAIGIGSDLNAASLQHYDTDGVVQDHIDPGNLNEAILGSNEPMKGGDDELHGGLGNDILFGDVVRFDNIEGNGLSALQSYIAERLGVQETPIAKEMHDYISAHSAEFDLSSSYDGNDILNGGAGNDILFGQGGNDILNGGTGNDVLYGGSGDDVLIGGAGSDILVGGSGADTFKWQAGDIGHDVIKDFNASEGDKIDLSDLVGELEEGTDIARYIRILDNNGSPTIEVSTAGDFSGDKGGTVAVSITLEHYNGALPSLESLISKPEQAGS</sequence>
<dbReference type="OrthoDB" id="8481600at2"/>
<comment type="subcellular location">
    <subcellularLocation>
        <location evidence="1">Secreted</location>
    </subcellularLocation>
</comment>
<dbReference type="EMBL" id="QDKJ01000024">
    <property type="protein sequence ID" value="PWC09406.1"/>
    <property type="molecule type" value="Genomic_DNA"/>
</dbReference>
<dbReference type="InterPro" id="IPR011049">
    <property type="entry name" value="Serralysin-like_metalloprot_C"/>
</dbReference>
<keyword evidence="4" id="KW-0865">Zymogen</keyword>
<dbReference type="RefSeq" id="WP_146187273.1">
    <property type="nucleotide sequence ID" value="NZ_QDKJ01000024.1"/>
</dbReference>
<evidence type="ECO:0000256" key="5">
    <source>
        <dbReference type="SAM" id="MobiDB-lite"/>
    </source>
</evidence>
<dbReference type="Proteomes" id="UP000245138">
    <property type="component" value="Unassembled WGS sequence"/>
</dbReference>
<reference evidence="7 8" key="1">
    <citation type="submission" date="2018-04" db="EMBL/GenBank/DDBJ databases">
        <title>Brenneria corticis sp.nov.</title>
        <authorList>
            <person name="Li Y."/>
        </authorList>
    </citation>
    <scope>NUCLEOTIDE SEQUENCE [LARGE SCALE GENOMIC DNA]</scope>
    <source>
        <strain evidence="7 8">LMG 27715</strain>
    </source>
</reference>
<dbReference type="SMART" id="SM00327">
    <property type="entry name" value="VWA"/>
    <property type="match status" value="1"/>
</dbReference>
<protein>
    <submittedName>
        <fullName evidence="7">Hemagglutinin</fullName>
    </submittedName>
</protein>
<dbReference type="Gene3D" id="2.150.10.10">
    <property type="entry name" value="Serralysin-like metalloprotease, C-terminal"/>
    <property type="match status" value="1"/>
</dbReference>
<accession>A0A2U1TJ29</accession>
<dbReference type="PROSITE" id="PS00330">
    <property type="entry name" value="HEMOLYSIN_CALCIUM"/>
    <property type="match status" value="3"/>
</dbReference>
<name>A0A2U1TJ29_9GAMM</name>
<evidence type="ECO:0000259" key="6">
    <source>
        <dbReference type="PROSITE" id="PS50234"/>
    </source>
</evidence>
<dbReference type="InterPro" id="IPR050557">
    <property type="entry name" value="RTX_toxin/Mannuronan_C5-epim"/>
</dbReference>
<evidence type="ECO:0000313" key="8">
    <source>
        <dbReference type="Proteomes" id="UP000245138"/>
    </source>
</evidence>
<dbReference type="PRINTS" id="PR00313">
    <property type="entry name" value="CABNDNGRPT"/>
</dbReference>